<dbReference type="AlphaFoldDB" id="A0AAV2VXX2"/>
<gene>
    <name evidence="1" type="ORF">VIBNISOn1_840004</name>
</gene>
<proteinExistence type="predicted"/>
<organism evidence="1 2">
    <name type="scientific">Vibrio nigripulchritudo SOn1</name>
    <dbReference type="NCBI Taxonomy" id="1238450"/>
    <lineage>
        <taxon>Bacteria</taxon>
        <taxon>Pseudomonadati</taxon>
        <taxon>Pseudomonadota</taxon>
        <taxon>Gammaproteobacteria</taxon>
        <taxon>Vibrionales</taxon>
        <taxon>Vibrionaceae</taxon>
        <taxon>Vibrio</taxon>
    </lineage>
</organism>
<protein>
    <submittedName>
        <fullName evidence="1">Transposase</fullName>
    </submittedName>
</protein>
<name>A0AAV2VXX2_9VIBR</name>
<comment type="caution">
    <text evidence="1">The sequence shown here is derived from an EMBL/GenBank/DDBJ whole genome shotgun (WGS) entry which is preliminary data.</text>
</comment>
<dbReference type="Proteomes" id="UP000018211">
    <property type="component" value="Unassembled WGS sequence"/>
</dbReference>
<accession>A0AAV2VXX2</accession>
<dbReference type="EMBL" id="CAOF01000180">
    <property type="protein sequence ID" value="CCO49599.1"/>
    <property type="molecule type" value="Genomic_DNA"/>
</dbReference>
<reference evidence="1 2" key="1">
    <citation type="journal article" date="2013" name="ISME J.">
        <title>Comparative genomics of pathogenic lineages of Vibrio nigripulchritudo identifies virulence-associated traits.</title>
        <authorList>
            <person name="Goudenege D."/>
            <person name="Labreuche Y."/>
            <person name="Krin E."/>
            <person name="Ansquer D."/>
            <person name="Mangenot S."/>
            <person name="Calteau A."/>
            <person name="Medigue C."/>
            <person name="Mazel D."/>
            <person name="Polz M.F."/>
            <person name="Le Roux F."/>
        </authorList>
    </citation>
    <scope>NUCLEOTIDE SEQUENCE [LARGE SCALE GENOMIC DNA]</scope>
    <source>
        <strain evidence="1 2">SOn1</strain>
    </source>
</reference>
<evidence type="ECO:0000313" key="1">
    <source>
        <dbReference type="EMBL" id="CCO49599.1"/>
    </source>
</evidence>
<sequence length="63" mass="6583">MSNRPCFGGIDLANNHFIIPAVNSNGKVILHKSATRPNLLTNLTNIPSKRIGLEACGGAHCGG</sequence>
<evidence type="ECO:0000313" key="2">
    <source>
        <dbReference type="Proteomes" id="UP000018211"/>
    </source>
</evidence>